<dbReference type="SMART" id="SM00320">
    <property type="entry name" value="WD40"/>
    <property type="match status" value="2"/>
</dbReference>
<dbReference type="PROSITE" id="PS50294">
    <property type="entry name" value="WD_REPEATS_REGION"/>
    <property type="match status" value="2"/>
</dbReference>
<dbReference type="InterPro" id="IPR036322">
    <property type="entry name" value="WD40_repeat_dom_sf"/>
</dbReference>
<dbReference type="InterPro" id="IPR015943">
    <property type="entry name" value="WD40/YVTN_repeat-like_dom_sf"/>
</dbReference>
<evidence type="ECO:0000256" key="4">
    <source>
        <dbReference type="PROSITE-ProRule" id="PRU00221"/>
    </source>
</evidence>
<dbReference type="InterPro" id="IPR019775">
    <property type="entry name" value="WD40_repeat_CS"/>
</dbReference>
<proteinExistence type="inferred from homology"/>
<feature type="repeat" description="WD" evidence="4">
    <location>
        <begin position="21"/>
        <end position="54"/>
    </location>
</feature>
<feature type="non-terminal residue" evidence="5">
    <location>
        <position position="110"/>
    </location>
</feature>
<dbReference type="SUPFAM" id="SSF50978">
    <property type="entry name" value="WD40 repeat-like"/>
    <property type="match status" value="1"/>
</dbReference>
<accession>A0A1B6IWQ9</accession>
<keyword evidence="2" id="KW-0677">Repeat</keyword>
<evidence type="ECO:0000256" key="1">
    <source>
        <dbReference type="ARBA" id="ARBA00022574"/>
    </source>
</evidence>
<sequence length="110" mass="12208">SVSADNNMIIWDKDTKERLAVHGHNRKITSVALNQENNKIVTASEDGSFILWNVMGEQVSVFGKGMENSHKGWINTCGFVPNVLDQLVTASEDGTVKIWDLTTNSLLKTF</sequence>
<dbReference type="AlphaFoldDB" id="A0A1B6IWQ9"/>
<evidence type="ECO:0000256" key="3">
    <source>
        <dbReference type="ARBA" id="ARBA00038366"/>
    </source>
</evidence>
<dbReference type="GO" id="GO:0030864">
    <property type="term" value="C:cortical actin cytoskeleton"/>
    <property type="evidence" value="ECO:0007669"/>
    <property type="project" value="TreeGrafter"/>
</dbReference>
<comment type="similarity">
    <text evidence="3">Belongs to the WD repeat AIP1 family.</text>
</comment>
<feature type="repeat" description="WD" evidence="4">
    <location>
        <begin position="67"/>
        <end position="109"/>
    </location>
</feature>
<evidence type="ECO:0000256" key="2">
    <source>
        <dbReference type="ARBA" id="ARBA00022737"/>
    </source>
</evidence>
<dbReference type="PANTHER" id="PTHR19856:SF0">
    <property type="entry name" value="WD REPEAT-CONTAINING PROTEIN 1"/>
    <property type="match status" value="1"/>
</dbReference>
<dbReference type="Pfam" id="PF00400">
    <property type="entry name" value="WD40"/>
    <property type="match status" value="2"/>
</dbReference>
<dbReference type="EMBL" id="GECU01016373">
    <property type="protein sequence ID" value="JAS91333.1"/>
    <property type="molecule type" value="Transcribed_RNA"/>
</dbReference>
<name>A0A1B6IWQ9_9HEMI</name>
<keyword evidence="1 4" id="KW-0853">WD repeat</keyword>
<protein>
    <submittedName>
        <fullName evidence="5">Uncharacterized protein</fullName>
    </submittedName>
</protein>
<dbReference type="PROSITE" id="PS50082">
    <property type="entry name" value="WD_REPEATS_2"/>
    <property type="match status" value="2"/>
</dbReference>
<feature type="non-terminal residue" evidence="5">
    <location>
        <position position="1"/>
    </location>
</feature>
<dbReference type="GO" id="GO:0030042">
    <property type="term" value="P:actin filament depolymerization"/>
    <property type="evidence" value="ECO:0007669"/>
    <property type="project" value="TreeGrafter"/>
</dbReference>
<dbReference type="PANTHER" id="PTHR19856">
    <property type="entry name" value="WD-REPEATCONTAINING PROTEIN WDR1"/>
    <property type="match status" value="1"/>
</dbReference>
<dbReference type="GO" id="GO:0051015">
    <property type="term" value="F:actin filament binding"/>
    <property type="evidence" value="ECO:0007669"/>
    <property type="project" value="TreeGrafter"/>
</dbReference>
<gene>
    <name evidence="5" type="ORF">g.5102</name>
</gene>
<reference evidence="5" key="1">
    <citation type="submission" date="2015-11" db="EMBL/GenBank/DDBJ databases">
        <title>De novo transcriptome assembly of four potential Pierce s Disease insect vectors from Arizona vineyards.</title>
        <authorList>
            <person name="Tassone E.E."/>
        </authorList>
    </citation>
    <scope>NUCLEOTIDE SEQUENCE</scope>
</reference>
<dbReference type="PROSITE" id="PS00678">
    <property type="entry name" value="WD_REPEATS_1"/>
    <property type="match status" value="1"/>
</dbReference>
<evidence type="ECO:0000313" key="5">
    <source>
        <dbReference type="EMBL" id="JAS91333.1"/>
    </source>
</evidence>
<dbReference type="InterPro" id="IPR001680">
    <property type="entry name" value="WD40_rpt"/>
</dbReference>
<dbReference type="Gene3D" id="2.130.10.10">
    <property type="entry name" value="YVTN repeat-like/Quinoprotein amine dehydrogenase"/>
    <property type="match status" value="1"/>
</dbReference>
<organism evidence="5">
    <name type="scientific">Homalodisca liturata</name>
    <dbReference type="NCBI Taxonomy" id="320908"/>
    <lineage>
        <taxon>Eukaryota</taxon>
        <taxon>Metazoa</taxon>
        <taxon>Ecdysozoa</taxon>
        <taxon>Arthropoda</taxon>
        <taxon>Hexapoda</taxon>
        <taxon>Insecta</taxon>
        <taxon>Pterygota</taxon>
        <taxon>Neoptera</taxon>
        <taxon>Paraneoptera</taxon>
        <taxon>Hemiptera</taxon>
        <taxon>Auchenorrhyncha</taxon>
        <taxon>Membracoidea</taxon>
        <taxon>Cicadellidae</taxon>
        <taxon>Cicadellinae</taxon>
        <taxon>Proconiini</taxon>
        <taxon>Homalodisca</taxon>
    </lineage>
</organism>